<keyword evidence="3" id="KW-1185">Reference proteome</keyword>
<accession>A0A0K1PK16</accession>
<name>A0A0K1PK16_9BACT</name>
<gene>
    <name evidence="2" type="ORF">AKJ09_00534</name>
</gene>
<organism evidence="2 3">
    <name type="scientific">Labilithrix luteola</name>
    <dbReference type="NCBI Taxonomy" id="1391654"/>
    <lineage>
        <taxon>Bacteria</taxon>
        <taxon>Pseudomonadati</taxon>
        <taxon>Myxococcota</taxon>
        <taxon>Polyangia</taxon>
        <taxon>Polyangiales</taxon>
        <taxon>Labilitrichaceae</taxon>
        <taxon>Labilithrix</taxon>
    </lineage>
</organism>
<dbReference type="STRING" id="1391654.AKJ09_00534"/>
<dbReference type="Proteomes" id="UP000064967">
    <property type="component" value="Chromosome"/>
</dbReference>
<evidence type="ECO:0000313" key="2">
    <source>
        <dbReference type="EMBL" id="AKU93870.1"/>
    </source>
</evidence>
<dbReference type="KEGG" id="llu:AKJ09_00534"/>
<feature type="compositionally biased region" description="Polar residues" evidence="1">
    <location>
        <begin position="12"/>
        <end position="23"/>
    </location>
</feature>
<dbReference type="AlphaFoldDB" id="A0A0K1PK16"/>
<reference evidence="2 3" key="1">
    <citation type="submission" date="2015-08" db="EMBL/GenBank/DDBJ databases">
        <authorList>
            <person name="Babu N.S."/>
            <person name="Beckwith C.J."/>
            <person name="Beseler K.G."/>
            <person name="Brison A."/>
            <person name="Carone J.V."/>
            <person name="Caskin T.P."/>
            <person name="Diamond M."/>
            <person name="Durham M.E."/>
            <person name="Foxe J.M."/>
            <person name="Go M."/>
            <person name="Henderson B.A."/>
            <person name="Jones I.B."/>
            <person name="McGettigan J.A."/>
            <person name="Micheletti S.J."/>
            <person name="Nasrallah M.E."/>
            <person name="Ortiz D."/>
            <person name="Piller C.R."/>
            <person name="Privatt S.R."/>
            <person name="Schneider S.L."/>
            <person name="Sharp S."/>
            <person name="Smith T.C."/>
            <person name="Stanton J.D."/>
            <person name="Ullery H.E."/>
            <person name="Wilson R.J."/>
            <person name="Serrano M.G."/>
            <person name="Buck G."/>
            <person name="Lee V."/>
            <person name="Wang Y."/>
            <person name="Carvalho R."/>
            <person name="Voegtly L."/>
            <person name="Shi R."/>
            <person name="Duckworth R."/>
            <person name="Johnson A."/>
            <person name="Loviza R."/>
            <person name="Walstead R."/>
            <person name="Shah Z."/>
            <person name="Kiflezghi M."/>
            <person name="Wade K."/>
            <person name="Ball S.L."/>
            <person name="Bradley K.W."/>
            <person name="Asai D.J."/>
            <person name="Bowman C.A."/>
            <person name="Russell D.A."/>
            <person name="Pope W.H."/>
            <person name="Jacobs-Sera D."/>
            <person name="Hendrix R.W."/>
            <person name="Hatfull G.F."/>
        </authorList>
    </citation>
    <scope>NUCLEOTIDE SEQUENCE [LARGE SCALE GENOMIC DNA]</scope>
    <source>
        <strain evidence="2 3">DSM 27648</strain>
    </source>
</reference>
<feature type="region of interest" description="Disordered" evidence="1">
    <location>
        <begin position="1"/>
        <end position="26"/>
    </location>
</feature>
<protein>
    <submittedName>
        <fullName evidence="2">Uncharacterized protein</fullName>
    </submittedName>
</protein>
<sequence length="71" mass="7984">MLHVPGRRANGGWNSNRPTQQKANPPATIDAWAFERIRRGWPQSIASIASIAWRACPSPWGHSRLSRRAPK</sequence>
<proteinExistence type="predicted"/>
<evidence type="ECO:0000313" key="3">
    <source>
        <dbReference type="Proteomes" id="UP000064967"/>
    </source>
</evidence>
<evidence type="ECO:0000256" key="1">
    <source>
        <dbReference type="SAM" id="MobiDB-lite"/>
    </source>
</evidence>
<dbReference type="PATRIC" id="fig|1391654.3.peg.544"/>
<dbReference type="EMBL" id="CP012333">
    <property type="protein sequence ID" value="AKU93870.1"/>
    <property type="molecule type" value="Genomic_DNA"/>
</dbReference>